<name>A0A7X1CBG2_9LIST</name>
<dbReference type="AlphaFoldDB" id="A0A7X1CBG2"/>
<organism evidence="1 2">
    <name type="scientific">Listeria booriae</name>
    <dbReference type="NCBI Taxonomy" id="1552123"/>
    <lineage>
        <taxon>Bacteria</taxon>
        <taxon>Bacillati</taxon>
        <taxon>Bacillota</taxon>
        <taxon>Bacilli</taxon>
        <taxon>Bacillales</taxon>
        <taxon>Listeriaceae</taxon>
        <taxon>Listeria</taxon>
    </lineage>
</organism>
<evidence type="ECO:0000313" key="2">
    <source>
        <dbReference type="Proteomes" id="UP000533953"/>
    </source>
</evidence>
<proteinExistence type="predicted"/>
<dbReference type="RefSeq" id="WP_185402127.1">
    <property type="nucleotide sequence ID" value="NZ_JAARQU010000001.1"/>
</dbReference>
<dbReference type="Proteomes" id="UP000533953">
    <property type="component" value="Unassembled WGS sequence"/>
</dbReference>
<sequence length="416" mass="46418">MADDAIQIKEVNSLIKTRYPDLLSYLRDETLFGLQFRQLFILFLEQSEKFIKENNVTDAKKALEEIDLLKERISELILESGSGDNLEIEDSKTRKDGVRYDTLKDALDHLDIQYATNAKTVDDLPETYPLGFSAFELDPIQSAHGFPVDYSYVWNIRVEDAVTQLLFPHNSNEADGLQVRYSFSDNKNIWTDFELLLTSKNVGRFLIEQEDNSRTVETPISDFPDGQTNMLVHPYSGVDHGFPVVLGTVITFKNGEAGTQIVLPYNEKIMQFRYSSGNENTWGDWEQFASVSQVYNIANGLIGAKPVPVACVWKGNWTSSGNYGRAPEAIKDQQGIVHIAGYLENGSTAYNQVVFNVPAGYRPNTDVVGIAQPLTDGTHLTPFNVRLKTNGDCIVLSGNAQVTGAVHFSIPPFVVA</sequence>
<gene>
    <name evidence="1" type="ORF">HCI99_06070</name>
</gene>
<protein>
    <submittedName>
        <fullName evidence="1">Uncharacterized protein</fullName>
    </submittedName>
</protein>
<accession>A0A7X1CBG2</accession>
<evidence type="ECO:0000313" key="1">
    <source>
        <dbReference type="EMBL" id="MBC1491388.1"/>
    </source>
</evidence>
<dbReference type="EMBL" id="JAASTX010000006">
    <property type="protein sequence ID" value="MBC1491388.1"/>
    <property type="molecule type" value="Genomic_DNA"/>
</dbReference>
<comment type="caution">
    <text evidence="1">The sequence shown here is derived from an EMBL/GenBank/DDBJ whole genome shotgun (WGS) entry which is preliminary data.</text>
</comment>
<reference evidence="1 2" key="1">
    <citation type="submission" date="2020-03" db="EMBL/GenBank/DDBJ databases">
        <title>Soil Listeria distribution.</title>
        <authorList>
            <person name="Liao J."/>
            <person name="Wiedmann M."/>
        </authorList>
    </citation>
    <scope>NUCLEOTIDE SEQUENCE [LARGE SCALE GENOMIC DNA]</scope>
    <source>
        <strain evidence="1 2">FSL L7-1547</strain>
    </source>
</reference>